<sequence length="62" mass="7159">MTSRKFVRRMSNPIENDLQLPQEIFNDPNQIFKFSKRNAVIPSLEFLNEISIVASSDDCSNL</sequence>
<dbReference type="WBParaSite" id="nRc.2.0.1.t01607-RA">
    <property type="protein sequence ID" value="nRc.2.0.1.t01607-RA"/>
    <property type="gene ID" value="nRc.2.0.1.g01607"/>
</dbReference>
<keyword evidence="1" id="KW-1185">Reference proteome</keyword>
<organism evidence="1 2">
    <name type="scientific">Romanomermis culicivorax</name>
    <name type="common">Nematode worm</name>
    <dbReference type="NCBI Taxonomy" id="13658"/>
    <lineage>
        <taxon>Eukaryota</taxon>
        <taxon>Metazoa</taxon>
        <taxon>Ecdysozoa</taxon>
        <taxon>Nematoda</taxon>
        <taxon>Enoplea</taxon>
        <taxon>Dorylaimia</taxon>
        <taxon>Mermithida</taxon>
        <taxon>Mermithoidea</taxon>
        <taxon>Mermithidae</taxon>
        <taxon>Romanomermis</taxon>
    </lineage>
</organism>
<proteinExistence type="predicted"/>
<dbReference type="Proteomes" id="UP000887565">
    <property type="component" value="Unplaced"/>
</dbReference>
<accession>A0A915HHX1</accession>
<reference evidence="2" key="1">
    <citation type="submission" date="2022-11" db="UniProtKB">
        <authorList>
            <consortium name="WormBaseParasite"/>
        </authorList>
    </citation>
    <scope>IDENTIFICATION</scope>
</reference>
<evidence type="ECO:0000313" key="2">
    <source>
        <dbReference type="WBParaSite" id="nRc.2.0.1.t01607-RA"/>
    </source>
</evidence>
<dbReference type="AlphaFoldDB" id="A0A915HHX1"/>
<protein>
    <submittedName>
        <fullName evidence="2">Uncharacterized protein</fullName>
    </submittedName>
</protein>
<name>A0A915HHX1_ROMCU</name>
<evidence type="ECO:0000313" key="1">
    <source>
        <dbReference type="Proteomes" id="UP000887565"/>
    </source>
</evidence>